<dbReference type="EC" id="3.6.1.52" evidence="2"/>
<dbReference type="GO" id="GO:0052845">
    <property type="term" value="F:inositol-5-diphosphate-1,2,3,4,6-pentakisphosphate diphosphatase activity"/>
    <property type="evidence" value="ECO:0007669"/>
    <property type="project" value="UniProtKB-ARBA"/>
</dbReference>
<dbReference type="Proteomes" id="UP001497480">
    <property type="component" value="Unassembled WGS sequence"/>
</dbReference>
<comment type="caution">
    <text evidence="11">The sequence shown here is derived from an EMBL/GenBank/DDBJ whole genome shotgun (WGS) entry which is preliminary data.</text>
</comment>
<feature type="domain" description="Tyrosine-protein phosphatase" evidence="10">
    <location>
        <begin position="18"/>
        <end position="198"/>
    </location>
</feature>
<evidence type="ECO:0000256" key="8">
    <source>
        <dbReference type="ARBA" id="ARBA00047927"/>
    </source>
</evidence>
<organism evidence="11 12">
    <name type="scientific">Lupinus luteus</name>
    <name type="common">European yellow lupine</name>
    <dbReference type="NCBI Taxonomy" id="3873"/>
    <lineage>
        <taxon>Eukaryota</taxon>
        <taxon>Viridiplantae</taxon>
        <taxon>Streptophyta</taxon>
        <taxon>Embryophyta</taxon>
        <taxon>Tracheophyta</taxon>
        <taxon>Spermatophyta</taxon>
        <taxon>Magnoliopsida</taxon>
        <taxon>eudicotyledons</taxon>
        <taxon>Gunneridae</taxon>
        <taxon>Pentapetalae</taxon>
        <taxon>rosids</taxon>
        <taxon>fabids</taxon>
        <taxon>Fabales</taxon>
        <taxon>Fabaceae</taxon>
        <taxon>Papilionoideae</taxon>
        <taxon>50 kb inversion clade</taxon>
        <taxon>genistoids sensu lato</taxon>
        <taxon>core genistoids</taxon>
        <taxon>Genisteae</taxon>
        <taxon>Lupinus</taxon>
    </lineage>
</organism>
<evidence type="ECO:0000256" key="1">
    <source>
        <dbReference type="ARBA" id="ARBA00004496"/>
    </source>
</evidence>
<name>A0AAV1VSU7_LUPLU</name>
<keyword evidence="4" id="KW-0378">Hydrolase</keyword>
<dbReference type="SUPFAM" id="SSF52799">
    <property type="entry name" value="(Phosphotyrosine protein) phosphatases II"/>
    <property type="match status" value="1"/>
</dbReference>
<keyword evidence="3" id="KW-0963">Cytoplasm</keyword>
<dbReference type="InterPro" id="IPR020422">
    <property type="entry name" value="TYR_PHOSPHATASE_DUAL_dom"/>
</dbReference>
<keyword evidence="12" id="KW-1185">Reference proteome</keyword>
<reference evidence="11 12" key="1">
    <citation type="submission" date="2024-03" db="EMBL/GenBank/DDBJ databases">
        <authorList>
            <person name="Martinez-Hernandez J."/>
        </authorList>
    </citation>
    <scope>NUCLEOTIDE SEQUENCE [LARGE SCALE GENOMIC DNA]</scope>
</reference>
<dbReference type="GO" id="GO:0052847">
    <property type="term" value="F:inositol-1,5-bisdiphosphate-2,3,4,6-tetrakisphosphate 5-diphosphatase activity"/>
    <property type="evidence" value="ECO:0007669"/>
    <property type="project" value="UniProtKB-ARBA"/>
</dbReference>
<dbReference type="AlphaFoldDB" id="A0AAV1VSU7"/>
<dbReference type="EMBL" id="CAXHTB010000001">
    <property type="protein sequence ID" value="CAL0299977.1"/>
    <property type="molecule type" value="Genomic_DNA"/>
</dbReference>
<accession>A0AAV1VSU7</accession>
<evidence type="ECO:0000313" key="11">
    <source>
        <dbReference type="EMBL" id="CAL0299977.1"/>
    </source>
</evidence>
<dbReference type="GO" id="GO:0016791">
    <property type="term" value="F:phosphatase activity"/>
    <property type="evidence" value="ECO:0007669"/>
    <property type="project" value="InterPro"/>
</dbReference>
<dbReference type="Pfam" id="PF03162">
    <property type="entry name" value="Y_phosphatase2"/>
    <property type="match status" value="2"/>
</dbReference>
<dbReference type="InterPro" id="IPR004861">
    <property type="entry name" value="Siw14-like"/>
</dbReference>
<dbReference type="PROSITE" id="PS50054">
    <property type="entry name" value="TYR_PHOSPHATASE_DUAL"/>
    <property type="match status" value="1"/>
</dbReference>
<comment type="catalytic activity">
    <reaction evidence="9">
        <text>6-diphospho-1D-myo-inositol pentakisphosphate + H2O = 1D-myo-inositol hexakisphosphate + phosphate + H(+)</text>
        <dbReference type="Rhea" id="RHEA:79703"/>
        <dbReference type="ChEBI" id="CHEBI:15377"/>
        <dbReference type="ChEBI" id="CHEBI:15378"/>
        <dbReference type="ChEBI" id="CHEBI:43474"/>
        <dbReference type="ChEBI" id="CHEBI:58130"/>
        <dbReference type="ChEBI" id="CHEBI:230534"/>
        <dbReference type="EC" id="3.6.1.52"/>
    </reaction>
    <physiologicalReaction direction="left-to-right" evidence="9">
        <dbReference type="Rhea" id="RHEA:79704"/>
    </physiologicalReaction>
</comment>
<protein>
    <recommendedName>
        <fullName evidence="2">diphosphoinositol-polyphosphate diphosphatase</fullName>
        <ecNumber evidence="2">3.6.1.52</ecNumber>
    </recommendedName>
</protein>
<dbReference type="Gene3D" id="3.90.190.10">
    <property type="entry name" value="Protein tyrosine phosphatase superfamily"/>
    <property type="match status" value="1"/>
</dbReference>
<dbReference type="FunFam" id="3.90.190.10:FF:000035">
    <property type="entry name" value="Tyrosine phosphatase, putative"/>
    <property type="match status" value="1"/>
</dbReference>
<comment type="similarity">
    <text evidence="5">Belongs to the protein-tyrosine phosphatase family. Atypical dual-specificity phosphatase Siw14-like subfamily.</text>
</comment>
<evidence type="ECO:0000259" key="10">
    <source>
        <dbReference type="PROSITE" id="PS50054"/>
    </source>
</evidence>
<dbReference type="InterPro" id="IPR016130">
    <property type="entry name" value="Tyr_Pase_AS"/>
</dbReference>
<proteinExistence type="inferred from homology"/>
<evidence type="ECO:0000256" key="2">
    <source>
        <dbReference type="ARBA" id="ARBA00012527"/>
    </source>
</evidence>
<comment type="subcellular location">
    <subcellularLocation>
        <location evidence="1">Cytoplasm</location>
    </subcellularLocation>
</comment>
<dbReference type="GO" id="GO:0005737">
    <property type="term" value="C:cytoplasm"/>
    <property type="evidence" value="ECO:0007669"/>
    <property type="project" value="UniProtKB-SubCell"/>
</dbReference>
<evidence type="ECO:0000256" key="6">
    <source>
        <dbReference type="ARBA" id="ARBA00047342"/>
    </source>
</evidence>
<comment type="catalytic activity">
    <reaction evidence="6">
        <text>5-diphospho-1D-myo-inositol 1,2,3,4,6-pentakisphosphate + H2O = 1D-myo-inositol hexakisphosphate + phosphate + H(+)</text>
        <dbReference type="Rhea" id="RHEA:22384"/>
        <dbReference type="ChEBI" id="CHEBI:15377"/>
        <dbReference type="ChEBI" id="CHEBI:15378"/>
        <dbReference type="ChEBI" id="CHEBI:43474"/>
        <dbReference type="ChEBI" id="CHEBI:58130"/>
        <dbReference type="ChEBI" id="CHEBI:58628"/>
        <dbReference type="EC" id="3.6.1.52"/>
    </reaction>
    <physiologicalReaction direction="left-to-right" evidence="6">
        <dbReference type="Rhea" id="RHEA:22385"/>
    </physiologicalReaction>
</comment>
<dbReference type="InterPro" id="IPR020428">
    <property type="entry name" value="PFA-DSPs"/>
</dbReference>
<comment type="catalytic activity">
    <reaction evidence="7">
        <text>3,5-bis(diphospho)-1D-myo-inositol 1,2,4,6-tetrakisphosphate + H2O = 3-diphospho-1D-myo-inositol 1,2,4,5,6-pentakisphosphate + phosphate + 2 H(+)</text>
        <dbReference type="Rhea" id="RHEA:56312"/>
        <dbReference type="ChEBI" id="CHEBI:15377"/>
        <dbReference type="ChEBI" id="CHEBI:15378"/>
        <dbReference type="ChEBI" id="CHEBI:43474"/>
        <dbReference type="ChEBI" id="CHEBI:140372"/>
        <dbReference type="ChEBI" id="CHEBI:140374"/>
        <dbReference type="EC" id="3.6.1.52"/>
    </reaction>
    <physiologicalReaction direction="left-to-right" evidence="7">
        <dbReference type="Rhea" id="RHEA:56313"/>
    </physiologicalReaction>
</comment>
<comment type="catalytic activity">
    <reaction evidence="8">
        <text>1,5-bis(diphospho)-1D-myo-inositol 2,3,4,6-tetrakisphosphate + H2O = 1-diphospho-1D-myo-inositol 2,3,4,5,6-pentakisphosphate + phosphate + 2 H(+)</text>
        <dbReference type="Rhea" id="RHEA:79699"/>
        <dbReference type="ChEBI" id="CHEBI:15377"/>
        <dbReference type="ChEBI" id="CHEBI:15378"/>
        <dbReference type="ChEBI" id="CHEBI:43474"/>
        <dbReference type="ChEBI" id="CHEBI:74946"/>
        <dbReference type="ChEBI" id="CHEBI:77983"/>
        <dbReference type="EC" id="3.6.1.52"/>
    </reaction>
    <physiologicalReaction direction="left-to-right" evidence="8">
        <dbReference type="Rhea" id="RHEA:79700"/>
    </physiologicalReaction>
</comment>
<evidence type="ECO:0000313" key="12">
    <source>
        <dbReference type="Proteomes" id="UP001497480"/>
    </source>
</evidence>
<evidence type="ECO:0000256" key="7">
    <source>
        <dbReference type="ARBA" id="ARBA00047562"/>
    </source>
</evidence>
<dbReference type="PRINTS" id="PR01911">
    <property type="entry name" value="PFDSPHPHTASE"/>
</dbReference>
<evidence type="ECO:0000256" key="9">
    <source>
        <dbReference type="ARBA" id="ARBA00048424"/>
    </source>
</evidence>
<evidence type="ECO:0000256" key="3">
    <source>
        <dbReference type="ARBA" id="ARBA00022490"/>
    </source>
</evidence>
<dbReference type="PROSITE" id="PS00383">
    <property type="entry name" value="TYR_PHOSPHATASE_1"/>
    <property type="match status" value="1"/>
</dbReference>
<dbReference type="PANTHER" id="PTHR31126">
    <property type="entry name" value="TYROSINE-PROTEIN PHOSPHATASE"/>
    <property type="match status" value="1"/>
</dbReference>
<sequence length="230" mass="26908">MKTIVYEENDVVLAPPTNFSMVEENIYRSSFPRPCNFPFLQTLNLRSVMSVPLFSLNSLLSFIHSPYMIETLFFEFECCRYLCPEPYPQQNLDFLQSQNIQLFQFGIEGKTDLSVSTVNDTIMESLEVLIDVRNHPVLIHCNRGKHRTGCLVGCLRKFQNWCLNYIFEEYKQFAGSKSRNTDLKFIQTFDTISLRQCLYSIIYQYQGYASKKQRLMYTDDNLQKPQLASA</sequence>
<evidence type="ECO:0000256" key="4">
    <source>
        <dbReference type="ARBA" id="ARBA00022801"/>
    </source>
</evidence>
<dbReference type="InterPro" id="IPR029021">
    <property type="entry name" value="Prot-tyrosine_phosphatase-like"/>
</dbReference>
<dbReference type="PANTHER" id="PTHR31126:SF46">
    <property type="entry name" value="TYROSINE-PROTEIN PHOSPHATASE DSP5"/>
    <property type="match status" value="1"/>
</dbReference>
<gene>
    <name evidence="11" type="ORF">LLUT_LOCUS1037</name>
</gene>
<evidence type="ECO:0000256" key="5">
    <source>
        <dbReference type="ARBA" id="ARBA00044949"/>
    </source>
</evidence>